<dbReference type="PROSITE" id="PS50943">
    <property type="entry name" value="HTH_CROC1"/>
    <property type="match status" value="1"/>
</dbReference>
<reference evidence="3" key="1">
    <citation type="submission" date="2016-10" db="EMBL/GenBank/DDBJ databases">
        <authorList>
            <person name="Varghese N."/>
            <person name="Submissions S."/>
        </authorList>
    </citation>
    <scope>NUCLEOTIDE SEQUENCE [LARGE SCALE GENOMIC DNA]</scope>
    <source>
        <strain evidence="3">CGMCC 4.578</strain>
    </source>
</reference>
<evidence type="ECO:0000259" key="1">
    <source>
        <dbReference type="PROSITE" id="PS50943"/>
    </source>
</evidence>
<dbReference type="Proteomes" id="UP000199028">
    <property type="component" value="Unassembled WGS sequence"/>
</dbReference>
<keyword evidence="3" id="KW-1185">Reference proteome</keyword>
<dbReference type="Gene3D" id="1.25.40.10">
    <property type="entry name" value="Tetratricopeptide repeat domain"/>
    <property type="match status" value="1"/>
</dbReference>
<organism evidence="2 3">
    <name type="scientific">Lentzea flaviverrucosa</name>
    <dbReference type="NCBI Taxonomy" id="200379"/>
    <lineage>
        <taxon>Bacteria</taxon>
        <taxon>Bacillati</taxon>
        <taxon>Actinomycetota</taxon>
        <taxon>Actinomycetes</taxon>
        <taxon>Pseudonocardiales</taxon>
        <taxon>Pseudonocardiaceae</taxon>
        <taxon>Lentzea</taxon>
    </lineage>
</organism>
<dbReference type="AlphaFoldDB" id="A0A1H9BYK1"/>
<name>A0A1H9BYK1_9PSEU</name>
<proteinExistence type="predicted"/>
<dbReference type="InterPro" id="IPR027417">
    <property type="entry name" value="P-loop_NTPase"/>
</dbReference>
<feature type="domain" description="HTH cro/C1-type" evidence="1">
    <location>
        <begin position="9"/>
        <end position="64"/>
    </location>
</feature>
<dbReference type="PANTHER" id="PTHR47691:SF3">
    <property type="entry name" value="HTH-TYPE TRANSCRIPTIONAL REGULATOR RV0890C-RELATED"/>
    <property type="match status" value="1"/>
</dbReference>
<dbReference type="Pfam" id="PF13560">
    <property type="entry name" value="HTH_31"/>
    <property type="match status" value="1"/>
</dbReference>
<dbReference type="SMART" id="SM00530">
    <property type="entry name" value="HTH_XRE"/>
    <property type="match status" value="1"/>
</dbReference>
<evidence type="ECO:0000313" key="3">
    <source>
        <dbReference type="Proteomes" id="UP000199028"/>
    </source>
</evidence>
<gene>
    <name evidence="2" type="ORF">SAMN05216195_101635</name>
</gene>
<sequence length="765" mass="80945">MGGTFGELLREHRIALGLTQQALAEKAQLSEQAIGALERGDRRYPQAATVDRLSGAFGLTGAAREAFDAAASRKGTPRRRNASTPHQLPADVAHFTGRAEQAELLAATLRSHRTAAVVAINGMGGVGKTSLAVHVGHRVAADFPDGQLYLDLRGHGDRAPVAPLEALGVFLRALGPAGVDVPATVDEAAARLRTELAGRRMLLVLDNAADAEQVTPLLPGTAGAAAIVTSRRALLAGQALQVQLDVLAPADAVELLAVTAGADRVAAEPEAAAEVVRRCGRLPLAVRLAGARLATRPAWTVSALADRLADASRRLDELDGVRVCFAQSIDVLAGSEAPADRKAAAAYPLLAWPDLPDLSVTVAARLLDLGEQETERLLERLTAACLLEAPSSGRYRLHDLLRVFGAGMAGPERSGALTRVLGLYSAVAWCGLAMASRGSPRLAMAPDTVAATGIARTPDFSDAGAAMAWLEVERAHVLAAVTQAAATKTGRETIAILALGLFEFYRSRGFWRDWQLVCKAALEHPADGLVRAYLLSDLGVAEAESALRGNGDHRAAQGHVRESIALFEEHGNDHMTATALNNACYAFNLGGAVRQAIEFGERALALHVELGERSWTHGITLVNLAELHGQAGERQTQHRYLAAALDVLEPLGDDTHGLAYALVVLGLAYRAEERFPEAVETLRRSAAEWRRIADAPGEANTMVDLGETLLQAGQPETAREVLTDALTLMSRYGDSVREQKVTELLRLSETAATNCDGDSQGTSGT</sequence>
<evidence type="ECO:0000313" key="2">
    <source>
        <dbReference type="EMBL" id="SEP94075.1"/>
    </source>
</evidence>
<dbReference type="GO" id="GO:0003677">
    <property type="term" value="F:DNA binding"/>
    <property type="evidence" value="ECO:0007669"/>
    <property type="project" value="InterPro"/>
</dbReference>
<dbReference type="Gene3D" id="1.10.260.40">
    <property type="entry name" value="lambda repressor-like DNA-binding domains"/>
    <property type="match status" value="1"/>
</dbReference>
<dbReference type="SUPFAM" id="SSF52540">
    <property type="entry name" value="P-loop containing nucleoside triphosphate hydrolases"/>
    <property type="match status" value="1"/>
</dbReference>
<dbReference type="Pfam" id="PF13424">
    <property type="entry name" value="TPR_12"/>
    <property type="match status" value="1"/>
</dbReference>
<dbReference type="GO" id="GO:0043531">
    <property type="term" value="F:ADP binding"/>
    <property type="evidence" value="ECO:0007669"/>
    <property type="project" value="InterPro"/>
</dbReference>
<dbReference type="OrthoDB" id="4326794at2"/>
<dbReference type="PANTHER" id="PTHR47691">
    <property type="entry name" value="REGULATOR-RELATED"/>
    <property type="match status" value="1"/>
</dbReference>
<dbReference type="InterPro" id="IPR002182">
    <property type="entry name" value="NB-ARC"/>
</dbReference>
<dbReference type="Gene3D" id="3.40.50.300">
    <property type="entry name" value="P-loop containing nucleotide triphosphate hydrolases"/>
    <property type="match status" value="1"/>
</dbReference>
<dbReference type="SUPFAM" id="SSF48452">
    <property type="entry name" value="TPR-like"/>
    <property type="match status" value="1"/>
</dbReference>
<dbReference type="InterPro" id="IPR001387">
    <property type="entry name" value="Cro/C1-type_HTH"/>
</dbReference>
<protein>
    <submittedName>
        <fullName evidence="2">Helix-turn-helix domain-containing protein</fullName>
    </submittedName>
</protein>
<dbReference type="RefSeq" id="WP_090063026.1">
    <property type="nucleotide sequence ID" value="NZ_FOFT01000001.1"/>
</dbReference>
<dbReference type="Pfam" id="PF00931">
    <property type="entry name" value="NB-ARC"/>
    <property type="match status" value="1"/>
</dbReference>
<dbReference type="SUPFAM" id="SSF47413">
    <property type="entry name" value="lambda repressor-like DNA-binding domains"/>
    <property type="match status" value="1"/>
</dbReference>
<dbReference type="InterPro" id="IPR010982">
    <property type="entry name" value="Lambda_DNA-bd_dom_sf"/>
</dbReference>
<accession>A0A1H9BYK1</accession>
<dbReference type="InterPro" id="IPR011990">
    <property type="entry name" value="TPR-like_helical_dom_sf"/>
</dbReference>
<dbReference type="PRINTS" id="PR00364">
    <property type="entry name" value="DISEASERSIST"/>
</dbReference>
<dbReference type="EMBL" id="FOFT01000001">
    <property type="protein sequence ID" value="SEP94075.1"/>
    <property type="molecule type" value="Genomic_DNA"/>
</dbReference>
<dbReference type="CDD" id="cd00093">
    <property type="entry name" value="HTH_XRE"/>
    <property type="match status" value="1"/>
</dbReference>